<evidence type="ECO:0000259" key="11">
    <source>
        <dbReference type="Pfam" id="PF00056"/>
    </source>
</evidence>
<dbReference type="GO" id="GO:0030060">
    <property type="term" value="F:L-malate dehydrogenase (NAD+) activity"/>
    <property type="evidence" value="ECO:0007669"/>
    <property type="project" value="UniProtKB-EC"/>
</dbReference>
<name>A0A438C3U0_VITVI</name>
<evidence type="ECO:0000256" key="3">
    <source>
        <dbReference type="ARBA" id="ARBA00011738"/>
    </source>
</evidence>
<dbReference type="EC" id="1.1.1.37" evidence="4"/>
<dbReference type="PROSITE" id="PS00068">
    <property type="entry name" value="MDH"/>
    <property type="match status" value="1"/>
</dbReference>
<dbReference type="Gene3D" id="3.90.110.10">
    <property type="entry name" value="Lactate dehydrogenase/glycoside hydrolase, family 4, C-terminal"/>
    <property type="match status" value="1"/>
</dbReference>
<evidence type="ECO:0000256" key="2">
    <source>
        <dbReference type="ARBA" id="ARBA00008824"/>
    </source>
</evidence>
<dbReference type="SUPFAM" id="SSF56327">
    <property type="entry name" value="LDH C-terminal domain-like"/>
    <property type="match status" value="1"/>
</dbReference>
<dbReference type="AlphaFoldDB" id="A0A438C3U0"/>
<comment type="caution">
    <text evidence="13">The sequence shown here is derived from an EMBL/GenBank/DDBJ whole genome shotgun (WGS) entry which is preliminary data.</text>
</comment>
<dbReference type="GO" id="GO:0006099">
    <property type="term" value="P:tricarboxylic acid cycle"/>
    <property type="evidence" value="ECO:0007669"/>
    <property type="project" value="UniProtKB-KW"/>
</dbReference>
<dbReference type="InterPro" id="IPR001252">
    <property type="entry name" value="Malate_DH_AS"/>
</dbReference>
<dbReference type="InterPro" id="IPR010097">
    <property type="entry name" value="Malate_DH_type1"/>
</dbReference>
<dbReference type="InterPro" id="IPR022383">
    <property type="entry name" value="Lactate/malate_DH_C"/>
</dbReference>
<dbReference type="Proteomes" id="UP000288805">
    <property type="component" value="Unassembled WGS sequence"/>
</dbReference>
<gene>
    <name evidence="13" type="primary">MDHG_3</name>
    <name evidence="13" type="ORF">CK203_093564</name>
</gene>
<feature type="domain" description="Lactate/malate dehydrogenase N-terminal" evidence="11">
    <location>
        <begin position="124"/>
        <end position="266"/>
    </location>
</feature>
<evidence type="ECO:0000256" key="1">
    <source>
        <dbReference type="ARBA" id="ARBA00004275"/>
    </source>
</evidence>
<keyword evidence="9" id="KW-0576">Peroxisome</keyword>
<dbReference type="SUPFAM" id="SSF51735">
    <property type="entry name" value="NAD(P)-binding Rossmann-fold domains"/>
    <property type="match status" value="1"/>
</dbReference>
<dbReference type="Gene3D" id="3.40.50.720">
    <property type="entry name" value="NAD(P)-binding Rossmann-like Domain"/>
    <property type="match status" value="1"/>
</dbReference>
<keyword evidence="5" id="KW-0329">Glyoxylate bypass</keyword>
<evidence type="ECO:0000256" key="5">
    <source>
        <dbReference type="ARBA" id="ARBA00022435"/>
    </source>
</evidence>
<keyword evidence="7" id="KW-0560">Oxidoreductase</keyword>
<comment type="subcellular location">
    <subcellularLocation>
        <location evidence="1">Peroxisome</location>
    </subcellularLocation>
</comment>
<evidence type="ECO:0000313" key="14">
    <source>
        <dbReference type="Proteomes" id="UP000288805"/>
    </source>
</evidence>
<reference evidence="13 14" key="1">
    <citation type="journal article" date="2018" name="PLoS Genet.">
        <title>Population sequencing reveals clonal diversity and ancestral inbreeding in the grapevine cultivar Chardonnay.</title>
        <authorList>
            <person name="Roach M.J."/>
            <person name="Johnson D.L."/>
            <person name="Bohlmann J."/>
            <person name="van Vuuren H.J."/>
            <person name="Jones S.J."/>
            <person name="Pretorius I.S."/>
            <person name="Schmidt S.A."/>
            <person name="Borneman A.R."/>
        </authorList>
    </citation>
    <scope>NUCLEOTIDE SEQUENCE [LARGE SCALE GENOMIC DNA]</scope>
    <source>
        <strain evidence="14">cv. Chardonnay</strain>
        <tissue evidence="13">Leaf</tissue>
    </source>
</reference>
<dbReference type="CDD" id="cd01337">
    <property type="entry name" value="MDH_glyoxysomal_mitochondrial"/>
    <property type="match status" value="1"/>
</dbReference>
<dbReference type="EMBL" id="QGNW01002572">
    <property type="protein sequence ID" value="RVW17917.1"/>
    <property type="molecule type" value="Genomic_DNA"/>
</dbReference>
<organism evidence="13 14">
    <name type="scientific">Vitis vinifera</name>
    <name type="common">Grape</name>
    <dbReference type="NCBI Taxonomy" id="29760"/>
    <lineage>
        <taxon>Eukaryota</taxon>
        <taxon>Viridiplantae</taxon>
        <taxon>Streptophyta</taxon>
        <taxon>Embryophyta</taxon>
        <taxon>Tracheophyta</taxon>
        <taxon>Spermatophyta</taxon>
        <taxon>Magnoliopsida</taxon>
        <taxon>eudicotyledons</taxon>
        <taxon>Gunneridae</taxon>
        <taxon>Pentapetalae</taxon>
        <taxon>rosids</taxon>
        <taxon>Vitales</taxon>
        <taxon>Vitaceae</taxon>
        <taxon>Viteae</taxon>
        <taxon>Vitis</taxon>
    </lineage>
</organism>
<evidence type="ECO:0000313" key="13">
    <source>
        <dbReference type="EMBL" id="RVW17917.1"/>
    </source>
</evidence>
<evidence type="ECO:0000256" key="9">
    <source>
        <dbReference type="ARBA" id="ARBA00023140"/>
    </source>
</evidence>
<evidence type="ECO:0000256" key="8">
    <source>
        <dbReference type="ARBA" id="ARBA00023027"/>
    </source>
</evidence>
<dbReference type="Pfam" id="PF02866">
    <property type="entry name" value="Ldh_1_C"/>
    <property type="match status" value="1"/>
</dbReference>
<evidence type="ECO:0000256" key="7">
    <source>
        <dbReference type="ARBA" id="ARBA00023002"/>
    </source>
</evidence>
<protein>
    <recommendedName>
        <fullName evidence="4">malate dehydrogenase</fullName>
        <ecNumber evidence="4">1.1.1.37</ecNumber>
    </recommendedName>
</protein>
<dbReference type="GO" id="GO:0006108">
    <property type="term" value="P:malate metabolic process"/>
    <property type="evidence" value="ECO:0007669"/>
    <property type="project" value="InterPro"/>
</dbReference>
<feature type="domain" description="Lactate/malate dehydrogenase C-terminal" evidence="12">
    <location>
        <begin position="268"/>
        <end position="471"/>
    </location>
</feature>
<dbReference type="FunFam" id="3.90.110.10:FF:000001">
    <property type="entry name" value="Malate dehydrogenase"/>
    <property type="match status" value="1"/>
</dbReference>
<comment type="similarity">
    <text evidence="2">Belongs to the LDH/MDH superfamily. MDH type 1 family.</text>
</comment>
<dbReference type="InterPro" id="IPR036291">
    <property type="entry name" value="NAD(P)-bd_dom_sf"/>
</dbReference>
<evidence type="ECO:0000256" key="6">
    <source>
        <dbReference type="ARBA" id="ARBA00022532"/>
    </source>
</evidence>
<dbReference type="GO" id="GO:0005777">
    <property type="term" value="C:peroxisome"/>
    <property type="evidence" value="ECO:0007669"/>
    <property type="project" value="UniProtKB-SubCell"/>
</dbReference>
<comment type="catalytic activity">
    <reaction evidence="10">
        <text>(S)-malate + NAD(+) = oxaloacetate + NADH + H(+)</text>
        <dbReference type="Rhea" id="RHEA:21432"/>
        <dbReference type="ChEBI" id="CHEBI:15378"/>
        <dbReference type="ChEBI" id="CHEBI:15589"/>
        <dbReference type="ChEBI" id="CHEBI:16452"/>
        <dbReference type="ChEBI" id="CHEBI:57540"/>
        <dbReference type="ChEBI" id="CHEBI:57945"/>
        <dbReference type="EC" id="1.1.1.37"/>
    </reaction>
</comment>
<proteinExistence type="inferred from homology"/>
<comment type="subunit">
    <text evidence="3">Homodimer.</text>
</comment>
<accession>A0A438C3U0</accession>
<dbReference type="InterPro" id="IPR001236">
    <property type="entry name" value="Lactate/malate_DH_N"/>
</dbReference>
<keyword evidence="8" id="KW-0520">NAD</keyword>
<sequence>MEIGEREVDGDLGFRIGLFELGPKDQVPRFPTILGKSSGLTSSLTSSYVLCIYLFLPTAHSWQLLNTDRLPRRPGEETMHPTSDANQRIARISAHLQPSNFQMGESSGLSRENCRAKGGAPGFKVAILGAAGGIGQPLAMLMKMNPLVSVLHLYDVVNTPGVTSDISHMDTGAVVRGFLGQQQLEDALTGMDLVIIPAGVPRKPGMTRDDLFNINAGIVKTLCEGIAKCCPNAIVNLISNPVNSTVPIAAEVFKKAGTFDPKRLLGVTMLDVVRANTFVVCTSTLLLICGCTILIAQCWAPWIAGYSVTMIDHRIGPAYAEVLGLDPREVDVPVVGGHAGVTILPLLSQVKPPCSFTPEEIDYLTARIQNGGTEVVEAKAGAGSATLSMAYAAVKFADTCLRGLRGDAGVIQCAYVFSQVTELPFFASKVRLGRTGAEEIYPLGPLNEYERAGLEKAKKELASSIQKGISFIRK</sequence>
<dbReference type="PANTHER" id="PTHR11540">
    <property type="entry name" value="MALATE AND LACTATE DEHYDROGENASE"/>
    <property type="match status" value="1"/>
</dbReference>
<dbReference type="FunFam" id="3.40.50.720:FF:000013">
    <property type="entry name" value="Malate dehydrogenase"/>
    <property type="match status" value="1"/>
</dbReference>
<evidence type="ECO:0000256" key="4">
    <source>
        <dbReference type="ARBA" id="ARBA00012995"/>
    </source>
</evidence>
<evidence type="ECO:0000256" key="10">
    <source>
        <dbReference type="ARBA" id="ARBA00048313"/>
    </source>
</evidence>
<keyword evidence="6" id="KW-0816">Tricarboxylic acid cycle</keyword>
<dbReference type="Pfam" id="PF00056">
    <property type="entry name" value="Ldh_1_N"/>
    <property type="match status" value="1"/>
</dbReference>
<evidence type="ECO:0000259" key="12">
    <source>
        <dbReference type="Pfam" id="PF02866"/>
    </source>
</evidence>
<dbReference type="PANTHER" id="PTHR11540:SF71">
    <property type="entry name" value="MALATE DEHYDROGENASE 1, PEROXISOMAL"/>
    <property type="match status" value="1"/>
</dbReference>
<dbReference type="NCBIfam" id="TIGR01772">
    <property type="entry name" value="MDH_euk_gproteo"/>
    <property type="match status" value="1"/>
</dbReference>
<dbReference type="GO" id="GO:0006097">
    <property type="term" value="P:glyoxylate cycle"/>
    <property type="evidence" value="ECO:0007669"/>
    <property type="project" value="UniProtKB-KW"/>
</dbReference>
<dbReference type="InterPro" id="IPR015955">
    <property type="entry name" value="Lactate_DH/Glyco_Ohase_4_C"/>
</dbReference>